<gene>
    <name evidence="19" type="primary">LOC114336535</name>
</gene>
<evidence type="ECO:0000256" key="8">
    <source>
        <dbReference type="ARBA" id="ARBA00022729"/>
    </source>
</evidence>
<feature type="active site" description="Proton donor/acceptor" evidence="14">
    <location>
        <position position="432"/>
    </location>
</feature>
<protein>
    <submittedName>
        <fullName evidence="19">Carboxypeptidase B-like</fullName>
    </submittedName>
</protein>
<evidence type="ECO:0000313" key="19">
    <source>
        <dbReference type="RefSeq" id="XP_028142709.1"/>
    </source>
</evidence>
<dbReference type="SUPFAM" id="SSF54897">
    <property type="entry name" value="Protease propeptides/inhibitors"/>
    <property type="match status" value="1"/>
</dbReference>
<dbReference type="GO" id="GO:0005615">
    <property type="term" value="C:extracellular space"/>
    <property type="evidence" value="ECO:0007669"/>
    <property type="project" value="TreeGrafter"/>
</dbReference>
<dbReference type="GO" id="GO:0004181">
    <property type="term" value="F:metallocarboxypeptidase activity"/>
    <property type="evidence" value="ECO:0007669"/>
    <property type="project" value="InterPro"/>
</dbReference>
<dbReference type="Proteomes" id="UP001652700">
    <property type="component" value="Unplaced"/>
</dbReference>
<keyword evidence="6" id="KW-0645">Protease</keyword>
<evidence type="ECO:0000256" key="6">
    <source>
        <dbReference type="ARBA" id="ARBA00022670"/>
    </source>
</evidence>
<keyword evidence="5" id="KW-0121">Carboxypeptidase</keyword>
<evidence type="ECO:0000256" key="10">
    <source>
        <dbReference type="ARBA" id="ARBA00022833"/>
    </source>
</evidence>
<evidence type="ECO:0000256" key="1">
    <source>
        <dbReference type="ARBA" id="ARBA00001947"/>
    </source>
</evidence>
<evidence type="ECO:0000256" key="9">
    <source>
        <dbReference type="ARBA" id="ARBA00022801"/>
    </source>
</evidence>
<keyword evidence="8 15" id="KW-0732">Signal</keyword>
<evidence type="ECO:0000256" key="3">
    <source>
        <dbReference type="ARBA" id="ARBA00005988"/>
    </source>
</evidence>
<dbReference type="KEGG" id="dvv:114336535"/>
<evidence type="ECO:0000256" key="7">
    <source>
        <dbReference type="ARBA" id="ARBA00022723"/>
    </source>
</evidence>
<keyword evidence="4" id="KW-0964">Secreted</keyword>
<feature type="chain" id="PRO_5027776031" evidence="15">
    <location>
        <begin position="21"/>
        <end position="469"/>
    </location>
</feature>
<evidence type="ECO:0000259" key="16">
    <source>
        <dbReference type="PROSITE" id="PS52035"/>
    </source>
</evidence>
<keyword evidence="18" id="KW-1185">Reference proteome</keyword>
<evidence type="ECO:0000256" key="2">
    <source>
        <dbReference type="ARBA" id="ARBA00004613"/>
    </source>
</evidence>
<comment type="function">
    <text evidence="13">Involved in the digestion of the blood meal.</text>
</comment>
<dbReference type="SMART" id="SM00631">
    <property type="entry name" value="Zn_pept"/>
    <property type="match status" value="1"/>
</dbReference>
<dbReference type="InterPro" id="IPR000834">
    <property type="entry name" value="Peptidase_M14"/>
</dbReference>
<dbReference type="OrthoDB" id="3626597at2759"/>
<reference evidence="17" key="2">
    <citation type="submission" date="2025-05" db="UniProtKB">
        <authorList>
            <consortium name="EnsemblMetazoa"/>
        </authorList>
    </citation>
    <scope>IDENTIFICATION</scope>
</reference>
<dbReference type="Pfam" id="PF00246">
    <property type="entry name" value="Peptidase_M14"/>
    <property type="match status" value="1"/>
</dbReference>
<sequence>MRRRLLFLFVFGVVVESALGRTPLQVPSFEIREENGFPLNLEPVLVEEPKYDVKNIDDGIEQDNSDINPELSPQGRISYSGNQLWKASIDIFDNDQIRVVANLRDAHHISMWGGNRTSLDFLVKPNSVDTVKDTLKRKHINYDVVMQDVQKAIDEENPPHLEENEDRQGHRLTWRAYHKVPDIHRFLDYLGETYPDLCTVRTIGQSVQGRPIKLIKISNGNSSNKAVWIDGGVHAREWISPAVTTYIINYLVASFDNEPKYMQNIDWYITPLVNPDGYEYTHNVDRLWRKNRARSGQCAGTDLNRNFGYKWGGQGASKNPCTETYGGSGPFSEPETAAIQRFITGTPAKWRAYISFHSYGQFILYPWGYNRAVPPDHQDLESVARKAAAAIRNAGGPNYTIGPAGNTLYPASGGSDDWAKGTIRMKYAYTIELRDNGRFGFILPANFINPAAKEALAAVRVIAEAAQKA</sequence>
<dbReference type="GeneID" id="114336535"/>
<feature type="domain" description="Peptidase M14" evidence="16">
    <location>
        <begin position="176"/>
        <end position="466"/>
    </location>
</feature>
<keyword evidence="11" id="KW-0482">Metalloprotease</keyword>
<evidence type="ECO:0000256" key="5">
    <source>
        <dbReference type="ARBA" id="ARBA00022645"/>
    </source>
</evidence>
<dbReference type="PRINTS" id="PR00765">
    <property type="entry name" value="CRBOXYPTASEA"/>
</dbReference>
<proteinExistence type="inferred from homology"/>
<dbReference type="SUPFAM" id="SSF53187">
    <property type="entry name" value="Zn-dependent exopeptidases"/>
    <property type="match status" value="1"/>
</dbReference>
<evidence type="ECO:0000313" key="18">
    <source>
        <dbReference type="Proteomes" id="UP001652700"/>
    </source>
</evidence>
<dbReference type="Gene3D" id="3.40.630.10">
    <property type="entry name" value="Zn peptidases"/>
    <property type="match status" value="1"/>
</dbReference>
<dbReference type="PANTHER" id="PTHR11705">
    <property type="entry name" value="PROTEASE FAMILY M14 CARBOXYPEPTIDASE A,B"/>
    <property type="match status" value="1"/>
</dbReference>
<dbReference type="FunFam" id="3.40.630.10:FF:000040">
    <property type="entry name" value="zinc carboxypeptidase"/>
    <property type="match status" value="1"/>
</dbReference>
<keyword evidence="10" id="KW-0862">Zinc</keyword>
<reference evidence="19" key="1">
    <citation type="submission" date="2025-04" db="UniProtKB">
        <authorList>
            <consortium name="RefSeq"/>
        </authorList>
    </citation>
    <scope>IDENTIFICATION</scope>
    <source>
        <tissue evidence="19">Whole insect</tissue>
    </source>
</reference>
<keyword evidence="12" id="KW-1015">Disulfide bond</keyword>
<dbReference type="AlphaFoldDB" id="A0A6P7G1A5"/>
<name>A0A6P7G1A5_DIAVI</name>
<dbReference type="PANTHER" id="PTHR11705:SF91">
    <property type="entry name" value="FI01817P-RELATED"/>
    <property type="match status" value="1"/>
</dbReference>
<evidence type="ECO:0000256" key="4">
    <source>
        <dbReference type="ARBA" id="ARBA00022525"/>
    </source>
</evidence>
<evidence type="ECO:0000256" key="15">
    <source>
        <dbReference type="SAM" id="SignalP"/>
    </source>
</evidence>
<dbReference type="EnsemblMetazoa" id="XM_028286908.2">
    <property type="protein sequence ID" value="XP_028142709.1"/>
    <property type="gene ID" value="LOC114336535"/>
</dbReference>
<keyword evidence="7" id="KW-0479">Metal-binding</keyword>
<dbReference type="GO" id="GO:0008270">
    <property type="term" value="F:zinc ion binding"/>
    <property type="evidence" value="ECO:0007669"/>
    <property type="project" value="InterPro"/>
</dbReference>
<dbReference type="InterPro" id="IPR036990">
    <property type="entry name" value="M14A-like_propep"/>
</dbReference>
<evidence type="ECO:0000256" key="14">
    <source>
        <dbReference type="PROSITE-ProRule" id="PRU01379"/>
    </source>
</evidence>
<evidence type="ECO:0000313" key="17">
    <source>
        <dbReference type="EnsemblMetazoa" id="XP_028142709.1"/>
    </source>
</evidence>
<dbReference type="PROSITE" id="PS00132">
    <property type="entry name" value="CARBOXYPEPT_ZN_1"/>
    <property type="match status" value="1"/>
</dbReference>
<dbReference type="InterPro" id="IPR057246">
    <property type="entry name" value="CARBOXYPEPT_ZN_1"/>
</dbReference>
<dbReference type="Pfam" id="PF02244">
    <property type="entry name" value="Propep_M14"/>
    <property type="match status" value="1"/>
</dbReference>
<dbReference type="InterPro" id="IPR003146">
    <property type="entry name" value="M14A_act_pep"/>
</dbReference>
<evidence type="ECO:0000256" key="11">
    <source>
        <dbReference type="ARBA" id="ARBA00023049"/>
    </source>
</evidence>
<organism evidence="19">
    <name type="scientific">Diabrotica virgifera virgifera</name>
    <name type="common">western corn rootworm</name>
    <dbReference type="NCBI Taxonomy" id="50390"/>
    <lineage>
        <taxon>Eukaryota</taxon>
        <taxon>Metazoa</taxon>
        <taxon>Ecdysozoa</taxon>
        <taxon>Arthropoda</taxon>
        <taxon>Hexapoda</taxon>
        <taxon>Insecta</taxon>
        <taxon>Pterygota</taxon>
        <taxon>Neoptera</taxon>
        <taxon>Endopterygota</taxon>
        <taxon>Coleoptera</taxon>
        <taxon>Polyphaga</taxon>
        <taxon>Cucujiformia</taxon>
        <taxon>Chrysomeloidea</taxon>
        <taxon>Chrysomelidae</taxon>
        <taxon>Galerucinae</taxon>
        <taxon>Diabroticina</taxon>
        <taxon>Diabroticites</taxon>
        <taxon>Diabrotica</taxon>
    </lineage>
</organism>
<evidence type="ECO:0000256" key="12">
    <source>
        <dbReference type="ARBA" id="ARBA00023157"/>
    </source>
</evidence>
<dbReference type="Gene3D" id="3.30.70.340">
    <property type="entry name" value="Metallocarboxypeptidase-like"/>
    <property type="match status" value="1"/>
</dbReference>
<dbReference type="RefSeq" id="XP_028142709.1">
    <property type="nucleotide sequence ID" value="XM_028286908.1"/>
</dbReference>
<dbReference type="InParanoid" id="A0A6P7G1A5"/>
<comment type="subcellular location">
    <subcellularLocation>
        <location evidence="2">Secreted</location>
    </subcellularLocation>
</comment>
<dbReference type="CDD" id="cd03860">
    <property type="entry name" value="M14_CP_A-B_like"/>
    <property type="match status" value="1"/>
</dbReference>
<keyword evidence="9" id="KW-0378">Hydrolase</keyword>
<evidence type="ECO:0000256" key="13">
    <source>
        <dbReference type="ARBA" id="ARBA00057299"/>
    </source>
</evidence>
<accession>A0A6P7G1A5</accession>
<dbReference type="PROSITE" id="PS52035">
    <property type="entry name" value="PEPTIDASE_M14"/>
    <property type="match status" value="1"/>
</dbReference>
<dbReference type="GO" id="GO:0006508">
    <property type="term" value="P:proteolysis"/>
    <property type="evidence" value="ECO:0007669"/>
    <property type="project" value="UniProtKB-KW"/>
</dbReference>
<comment type="cofactor">
    <cofactor evidence="1">
        <name>Zn(2+)</name>
        <dbReference type="ChEBI" id="CHEBI:29105"/>
    </cofactor>
</comment>
<feature type="signal peptide" evidence="15">
    <location>
        <begin position="1"/>
        <end position="20"/>
    </location>
</feature>
<dbReference type="FunCoup" id="A0A6P7G1A5">
    <property type="interactions" value="7"/>
</dbReference>
<comment type="similarity">
    <text evidence="3 14">Belongs to the peptidase M14 family.</text>
</comment>